<dbReference type="EMBL" id="CM029045">
    <property type="protein sequence ID" value="KAG2601366.1"/>
    <property type="molecule type" value="Genomic_DNA"/>
</dbReference>
<dbReference type="GO" id="GO:0003676">
    <property type="term" value="F:nucleic acid binding"/>
    <property type="evidence" value="ECO:0007669"/>
    <property type="project" value="InterPro"/>
</dbReference>
<dbReference type="InterPro" id="IPR001878">
    <property type="entry name" value="Znf_CCHC"/>
</dbReference>
<reference evidence="4" key="1">
    <citation type="submission" date="2020-05" db="EMBL/GenBank/DDBJ databases">
        <title>WGS assembly of Panicum virgatum.</title>
        <authorList>
            <person name="Lovell J.T."/>
            <person name="Jenkins J."/>
            <person name="Shu S."/>
            <person name="Juenger T.E."/>
            <person name="Schmutz J."/>
        </authorList>
    </citation>
    <scope>NUCLEOTIDE SEQUENCE</scope>
    <source>
        <strain evidence="4">AP13</strain>
    </source>
</reference>
<keyword evidence="5" id="KW-1185">Reference proteome</keyword>
<feature type="compositionally biased region" description="Polar residues" evidence="2">
    <location>
        <begin position="402"/>
        <end position="411"/>
    </location>
</feature>
<feature type="compositionally biased region" description="Basic and acidic residues" evidence="2">
    <location>
        <begin position="672"/>
        <end position="707"/>
    </location>
</feature>
<feature type="region of interest" description="Disordered" evidence="2">
    <location>
        <begin position="334"/>
        <end position="425"/>
    </location>
</feature>
<dbReference type="InterPro" id="IPR036875">
    <property type="entry name" value="Znf_CCHC_sf"/>
</dbReference>
<comment type="caution">
    <text evidence="4">The sequence shown here is derived from an EMBL/GenBank/DDBJ whole genome shotgun (WGS) entry which is preliminary data.</text>
</comment>
<dbReference type="SUPFAM" id="SSF57756">
    <property type="entry name" value="Retrovirus zinc finger-like domains"/>
    <property type="match status" value="1"/>
</dbReference>
<feature type="region of interest" description="Disordered" evidence="2">
    <location>
        <begin position="1"/>
        <end position="91"/>
    </location>
</feature>
<keyword evidence="1" id="KW-0479">Metal-binding</keyword>
<dbReference type="PROSITE" id="PS50158">
    <property type="entry name" value="ZF_CCHC"/>
    <property type="match status" value="2"/>
</dbReference>
<organism evidence="4 5">
    <name type="scientific">Panicum virgatum</name>
    <name type="common">Blackwell switchgrass</name>
    <dbReference type="NCBI Taxonomy" id="38727"/>
    <lineage>
        <taxon>Eukaryota</taxon>
        <taxon>Viridiplantae</taxon>
        <taxon>Streptophyta</taxon>
        <taxon>Embryophyta</taxon>
        <taxon>Tracheophyta</taxon>
        <taxon>Spermatophyta</taxon>
        <taxon>Magnoliopsida</taxon>
        <taxon>Liliopsida</taxon>
        <taxon>Poales</taxon>
        <taxon>Poaceae</taxon>
        <taxon>PACMAD clade</taxon>
        <taxon>Panicoideae</taxon>
        <taxon>Panicodae</taxon>
        <taxon>Paniceae</taxon>
        <taxon>Panicinae</taxon>
        <taxon>Panicum</taxon>
        <taxon>Panicum sect. Hiantes</taxon>
    </lineage>
</organism>
<dbReference type="PANTHER" id="PTHR33170:SF2">
    <property type="entry name" value="OS12G0531500 PROTEIN"/>
    <property type="match status" value="1"/>
</dbReference>
<proteinExistence type="predicted"/>
<feature type="region of interest" description="Disordered" evidence="2">
    <location>
        <begin position="658"/>
        <end position="732"/>
    </location>
</feature>
<evidence type="ECO:0000313" key="4">
    <source>
        <dbReference type="EMBL" id="KAG2601366.1"/>
    </source>
</evidence>
<feature type="region of interest" description="Disordered" evidence="2">
    <location>
        <begin position="827"/>
        <end position="860"/>
    </location>
</feature>
<keyword evidence="1" id="KW-0863">Zinc-finger</keyword>
<feature type="domain" description="CCHC-type" evidence="3">
    <location>
        <begin position="448"/>
        <end position="461"/>
    </location>
</feature>
<evidence type="ECO:0000256" key="1">
    <source>
        <dbReference type="PROSITE-ProRule" id="PRU00047"/>
    </source>
</evidence>
<dbReference type="AlphaFoldDB" id="A0A8T0SZ00"/>
<feature type="compositionally biased region" description="Basic residues" evidence="2">
    <location>
        <begin position="847"/>
        <end position="856"/>
    </location>
</feature>
<dbReference type="PANTHER" id="PTHR33170">
    <property type="entry name" value="DUF4283 DOMAIN-CONTAINING PROTEIN-RELATED"/>
    <property type="match status" value="1"/>
</dbReference>
<feature type="compositionally biased region" description="Basic and acidic residues" evidence="2">
    <location>
        <begin position="334"/>
        <end position="358"/>
    </location>
</feature>
<dbReference type="Proteomes" id="UP000823388">
    <property type="component" value="Chromosome 5K"/>
</dbReference>
<protein>
    <recommendedName>
        <fullName evidence="3">CCHC-type domain-containing protein</fullName>
    </recommendedName>
</protein>
<dbReference type="GO" id="GO:0008270">
    <property type="term" value="F:zinc ion binding"/>
    <property type="evidence" value="ECO:0007669"/>
    <property type="project" value="UniProtKB-KW"/>
</dbReference>
<evidence type="ECO:0000313" key="5">
    <source>
        <dbReference type="Proteomes" id="UP000823388"/>
    </source>
</evidence>
<dbReference type="Pfam" id="PF00098">
    <property type="entry name" value="zf-CCHC"/>
    <property type="match status" value="1"/>
</dbReference>
<feature type="compositionally biased region" description="Low complexity" evidence="2">
    <location>
        <begin position="10"/>
        <end position="20"/>
    </location>
</feature>
<dbReference type="SMART" id="SM00343">
    <property type="entry name" value="ZnF_C2HC"/>
    <property type="match status" value="2"/>
</dbReference>
<feature type="region of interest" description="Disordered" evidence="2">
    <location>
        <begin position="132"/>
        <end position="154"/>
    </location>
</feature>
<feature type="compositionally biased region" description="Basic and acidic residues" evidence="2">
    <location>
        <begin position="412"/>
        <end position="424"/>
    </location>
</feature>
<evidence type="ECO:0000259" key="3">
    <source>
        <dbReference type="PROSITE" id="PS50158"/>
    </source>
</evidence>
<accession>A0A8T0SZ00</accession>
<keyword evidence="1" id="KW-0862">Zinc</keyword>
<gene>
    <name evidence="4" type="ORF">PVAP13_5KG585907</name>
</gene>
<dbReference type="Gene3D" id="4.10.60.10">
    <property type="entry name" value="Zinc finger, CCHC-type"/>
    <property type="match status" value="1"/>
</dbReference>
<sequence>MGGGGGAHGGTTYKGYTEPSRNPPRRASPPRSPLVPVEVGGAGRGPDAPPPCSEPQVRGLPRRASFRPTPVAPAVVGGAGRDPVAPPPCYEPQARGFHFPLRGNSISQLIQSNPFVSEDFPPLRREAVRSVPPLGRSKAGEHESGRISAPSQSAWDRRLESDRLALDIKQSLFGDGLRELDCAATRLEEALAKIPIQTPPTSTVSVGTEQVLEVDDSPSGYGVGLTHEAIHSHSWRPSGPSWLWISKGSAAEGVGFPARKEEVRRFGHLARRVRRVGPPPPLSKTFAAALKEGAMAWRAPPQQRVGKRRSGFEEWMEEDDLLEPEHPRNLDLRHKLQRGGSHEGASREAVRREWRARDLPPPNPPSPSRGNSRAPIPSRPRADPMGGTSRGARSQGEDHPPSTESTKATQNPKEDKSKRSEGNKSSDICFRCNEAGHHQLNCTNEPICYKCKLPGHMAAECADLHCKKLKMFGFGIPGQGFYSLEIPDAEQVEKFGGLISVTEGNATAEKLERELKNLIKPDWDFRVKELDRNEFSASFPDQIPLNTFSKLTTVGLALYGYKVQISKTNIDPAASSVLHSTWIRIGGVPNFARKVEVIKEIASLVAEPIKVDEFSLWRDEPVRVRVNCRNPANLKGFVEIFFNRVGYEIKFWVEGAPNSARNRDASSGSGNQKDRKDGSDKRNEDNQDTRKMDKMEEPNSNLDKDLDASQGESQDDSMEDLIKDGSPMEAEFPDPIAVFHPELGLLQLDSVESPMIPSLEGLSDKEPCLVQQSQVLSQEEEIGRAQDQDLSQQKLMVHNAEGVYFMDKDKWPKLVIADEDINCTQDSSLEGQLTDEGGDQGWEKPPSRKKKLKPTKPKVTIATRASSRIPRDGIPVVEKAMKRAQERDELTAMEPTIESF</sequence>
<name>A0A8T0SZ00_PANVG</name>
<feature type="domain" description="CCHC-type" evidence="3">
    <location>
        <begin position="429"/>
        <end position="444"/>
    </location>
</feature>
<evidence type="ECO:0000256" key="2">
    <source>
        <dbReference type="SAM" id="MobiDB-lite"/>
    </source>
</evidence>